<comment type="caution">
    <text evidence="2">The sequence shown here is derived from an EMBL/GenBank/DDBJ whole genome shotgun (WGS) entry which is preliminary data.</text>
</comment>
<proteinExistence type="predicted"/>
<evidence type="ECO:0000313" key="2">
    <source>
        <dbReference type="EMBL" id="OGG00668.1"/>
    </source>
</evidence>
<dbReference type="EMBL" id="MFJB01000019">
    <property type="protein sequence ID" value="OGG00668.1"/>
    <property type="molecule type" value="Genomic_DNA"/>
</dbReference>
<name>A0A1F5YKC9_9BACT</name>
<protein>
    <recommendedName>
        <fullName evidence="1">Transposase DDE domain-containing protein</fullName>
    </recommendedName>
</protein>
<feature type="domain" description="Transposase DDE" evidence="1">
    <location>
        <begin position="2"/>
        <end position="85"/>
    </location>
</feature>
<dbReference type="InterPro" id="IPR025668">
    <property type="entry name" value="Tnp_DDE_dom"/>
</dbReference>
<reference evidence="2 3" key="1">
    <citation type="journal article" date="2016" name="Nat. Commun.">
        <title>Thousands of microbial genomes shed light on interconnected biogeochemical processes in an aquifer system.</title>
        <authorList>
            <person name="Anantharaman K."/>
            <person name="Brown C.T."/>
            <person name="Hug L.A."/>
            <person name="Sharon I."/>
            <person name="Castelle C.J."/>
            <person name="Probst A.J."/>
            <person name="Thomas B.C."/>
            <person name="Singh A."/>
            <person name="Wilkins M.J."/>
            <person name="Karaoz U."/>
            <person name="Brodie E.L."/>
            <person name="Williams K.H."/>
            <person name="Hubbard S.S."/>
            <person name="Banfield J.F."/>
        </authorList>
    </citation>
    <scope>NUCLEOTIDE SEQUENCE [LARGE SCALE GENOMIC DNA]</scope>
</reference>
<evidence type="ECO:0000259" key="1">
    <source>
        <dbReference type="Pfam" id="PF13612"/>
    </source>
</evidence>
<evidence type="ECO:0000313" key="3">
    <source>
        <dbReference type="Proteomes" id="UP000177396"/>
    </source>
</evidence>
<dbReference type="Pfam" id="PF13612">
    <property type="entry name" value="DDE_Tnp_1_3"/>
    <property type="match status" value="1"/>
</dbReference>
<accession>A0A1F5YKC9</accession>
<gene>
    <name evidence="2" type="ORF">A2153_05815</name>
</gene>
<dbReference type="Proteomes" id="UP000177396">
    <property type="component" value="Unassembled WGS sequence"/>
</dbReference>
<sequence>MGIRFTTGNVNDRVVLDAFLEKLHHSIVIADAGYISKRLEKKASKHGNILLTCLRKSSLRLASFLDICLFNLKPRTEILFSILKERLGLITSLPRSVDGYLAHYIHVIFGYLFKKAIS</sequence>
<organism evidence="2 3">
    <name type="scientific">Candidatus Gottesmanbacteria bacterium RBG_16_38_7b</name>
    <dbReference type="NCBI Taxonomy" id="1798372"/>
    <lineage>
        <taxon>Bacteria</taxon>
        <taxon>Candidatus Gottesmaniibacteriota</taxon>
    </lineage>
</organism>
<dbReference type="AlphaFoldDB" id="A0A1F5YKC9"/>